<evidence type="ECO:0000313" key="2">
    <source>
        <dbReference type="Proteomes" id="UP000011755"/>
    </source>
</evidence>
<dbReference type="VEuPathDB" id="AmoebaDB:EHI5A_048250"/>
<dbReference type="AlphaFoldDB" id="M2S2V4"/>
<reference evidence="1 2" key="1">
    <citation type="submission" date="2013-02" db="EMBL/GenBank/DDBJ databases">
        <authorList>
            <person name="Hannick L."/>
            <person name="Zafar N."/>
            <person name="Lorenzi H."/>
            <person name="Ali I.A."/>
            <person name="Petri W.P."/>
            <person name="Caler E."/>
        </authorList>
    </citation>
    <scope>NUCLEOTIDE SEQUENCE [LARGE SCALE GENOMIC DNA]</scope>
    <source>
        <strain evidence="1 2">KU27</strain>
    </source>
</reference>
<dbReference type="EMBL" id="KB444872">
    <property type="protein sequence ID" value="EMD45167.1"/>
    <property type="molecule type" value="Genomic_DNA"/>
</dbReference>
<proteinExistence type="predicted"/>
<organism evidence="1 2">
    <name type="scientific">Entamoeba histolytica KU27</name>
    <dbReference type="NCBI Taxonomy" id="885311"/>
    <lineage>
        <taxon>Eukaryota</taxon>
        <taxon>Amoebozoa</taxon>
        <taxon>Evosea</taxon>
        <taxon>Archamoebae</taxon>
        <taxon>Mastigamoebida</taxon>
        <taxon>Entamoebidae</taxon>
        <taxon>Entamoeba</taxon>
    </lineage>
</organism>
<dbReference type="Proteomes" id="UP000011755">
    <property type="component" value="Unassembled WGS sequence"/>
</dbReference>
<name>M2S2V4_ENTHI</name>
<dbReference type="OrthoDB" id="28522at2759"/>
<protein>
    <submittedName>
        <fullName evidence="1">Protein phosphatase, putative</fullName>
    </submittedName>
</protein>
<sequence length="64" mass="7342">MEFRSIPKPIASEDIELINGEKFINDFDSFCNLEDANKRLPSIRKTGEAARFLFSPTQCKEFVS</sequence>
<gene>
    <name evidence="1" type="ORF">EHI5A_048250</name>
</gene>
<evidence type="ECO:0000313" key="1">
    <source>
        <dbReference type="EMBL" id="EMD45167.1"/>
    </source>
</evidence>
<accession>M2S2V4</accession>
<feature type="non-terminal residue" evidence="1">
    <location>
        <position position="64"/>
    </location>
</feature>